<dbReference type="PANTHER" id="PTHR46558:SF3">
    <property type="entry name" value="TRANSCRIPTIONAL REGULATOR"/>
    <property type="match status" value="1"/>
</dbReference>
<dbReference type="Gene3D" id="1.10.260.40">
    <property type="entry name" value="lambda repressor-like DNA-binding domains"/>
    <property type="match status" value="1"/>
</dbReference>
<dbReference type="InterPro" id="IPR010982">
    <property type="entry name" value="Lambda_DNA-bd_dom_sf"/>
</dbReference>
<protein>
    <submittedName>
        <fullName evidence="5">Helix-turn-helix domain-containing protein</fullName>
    </submittedName>
</protein>
<evidence type="ECO:0000313" key="6">
    <source>
        <dbReference type="Proteomes" id="UP000886741"/>
    </source>
</evidence>
<gene>
    <name evidence="5" type="ORF">IAA83_00215</name>
</gene>
<feature type="transmembrane region" description="Helical" evidence="3">
    <location>
        <begin position="164"/>
        <end position="188"/>
    </location>
</feature>
<reference evidence="5" key="1">
    <citation type="submission" date="2020-10" db="EMBL/GenBank/DDBJ databases">
        <authorList>
            <person name="Gilroy R."/>
        </authorList>
    </citation>
    <scope>NUCLEOTIDE SEQUENCE</scope>
    <source>
        <strain evidence="5">ChiBcec16-1751</strain>
    </source>
</reference>
<comment type="caution">
    <text evidence="5">The sequence shown here is derived from an EMBL/GenBank/DDBJ whole genome shotgun (WGS) entry which is preliminary data.</text>
</comment>
<feature type="transmembrane region" description="Helical" evidence="3">
    <location>
        <begin position="102"/>
        <end position="119"/>
    </location>
</feature>
<evidence type="ECO:0000313" key="5">
    <source>
        <dbReference type="EMBL" id="HIS63777.1"/>
    </source>
</evidence>
<dbReference type="Pfam" id="PF01381">
    <property type="entry name" value="HTH_3"/>
    <property type="match status" value="1"/>
</dbReference>
<keyword evidence="3" id="KW-0472">Membrane</keyword>
<dbReference type="AlphaFoldDB" id="A0A9D1F785"/>
<keyword evidence="3" id="KW-1133">Transmembrane helix</keyword>
<proteinExistence type="predicted"/>
<feature type="transmembrane region" description="Helical" evidence="3">
    <location>
        <begin position="194"/>
        <end position="215"/>
    </location>
</feature>
<organism evidence="5 6">
    <name type="scientific">Candidatus Avoscillospira avistercoris</name>
    <dbReference type="NCBI Taxonomy" id="2840707"/>
    <lineage>
        <taxon>Bacteria</taxon>
        <taxon>Bacillati</taxon>
        <taxon>Bacillota</taxon>
        <taxon>Clostridia</taxon>
        <taxon>Eubacteriales</taxon>
        <taxon>Oscillospiraceae</taxon>
        <taxon>Oscillospiraceae incertae sedis</taxon>
        <taxon>Candidatus Avoscillospira</taxon>
    </lineage>
</organism>
<feature type="coiled-coil region" evidence="2">
    <location>
        <begin position="70"/>
        <end position="100"/>
    </location>
</feature>
<dbReference type="PROSITE" id="PS50943">
    <property type="entry name" value="HTH_CROC1"/>
    <property type="match status" value="1"/>
</dbReference>
<dbReference type="SUPFAM" id="SSF47413">
    <property type="entry name" value="lambda repressor-like DNA-binding domains"/>
    <property type="match status" value="1"/>
</dbReference>
<evidence type="ECO:0000256" key="1">
    <source>
        <dbReference type="ARBA" id="ARBA00023125"/>
    </source>
</evidence>
<feature type="transmembrane region" description="Helical" evidence="3">
    <location>
        <begin position="236"/>
        <end position="259"/>
    </location>
</feature>
<dbReference type="GO" id="GO:0003677">
    <property type="term" value="F:DNA binding"/>
    <property type="evidence" value="ECO:0007669"/>
    <property type="project" value="UniProtKB-KW"/>
</dbReference>
<feature type="transmembrane region" description="Helical" evidence="3">
    <location>
        <begin position="265"/>
        <end position="285"/>
    </location>
</feature>
<keyword evidence="2" id="KW-0175">Coiled coil</keyword>
<dbReference type="SMART" id="SM00530">
    <property type="entry name" value="HTH_XRE"/>
    <property type="match status" value="1"/>
</dbReference>
<dbReference type="Proteomes" id="UP000886741">
    <property type="component" value="Unassembled WGS sequence"/>
</dbReference>
<feature type="transmembrane region" description="Helical" evidence="3">
    <location>
        <begin position="125"/>
        <end position="143"/>
    </location>
</feature>
<evidence type="ECO:0000259" key="4">
    <source>
        <dbReference type="PROSITE" id="PS50943"/>
    </source>
</evidence>
<accession>A0A9D1F785</accession>
<feature type="domain" description="HTH cro/C1-type" evidence="4">
    <location>
        <begin position="6"/>
        <end position="60"/>
    </location>
</feature>
<reference evidence="5" key="2">
    <citation type="journal article" date="2021" name="PeerJ">
        <title>Extensive microbial diversity within the chicken gut microbiome revealed by metagenomics and culture.</title>
        <authorList>
            <person name="Gilroy R."/>
            <person name="Ravi A."/>
            <person name="Getino M."/>
            <person name="Pursley I."/>
            <person name="Horton D.L."/>
            <person name="Alikhan N.F."/>
            <person name="Baker D."/>
            <person name="Gharbi K."/>
            <person name="Hall N."/>
            <person name="Watson M."/>
            <person name="Adriaenssens E.M."/>
            <person name="Foster-Nyarko E."/>
            <person name="Jarju S."/>
            <person name="Secka A."/>
            <person name="Antonio M."/>
            <person name="Oren A."/>
            <person name="Chaudhuri R.R."/>
            <person name="La Ragione R."/>
            <person name="Hildebrand F."/>
            <person name="Pallen M.J."/>
        </authorList>
    </citation>
    <scope>NUCLEOTIDE SEQUENCE</scope>
    <source>
        <strain evidence="5">ChiBcec16-1751</strain>
    </source>
</reference>
<keyword evidence="3" id="KW-0812">Transmembrane</keyword>
<keyword evidence="1" id="KW-0238">DNA-binding</keyword>
<evidence type="ECO:0000256" key="3">
    <source>
        <dbReference type="SAM" id="Phobius"/>
    </source>
</evidence>
<dbReference type="EMBL" id="DVJJ01000007">
    <property type="protein sequence ID" value="HIS63777.1"/>
    <property type="molecule type" value="Genomic_DNA"/>
</dbReference>
<evidence type="ECO:0000256" key="2">
    <source>
        <dbReference type="SAM" id="Coils"/>
    </source>
</evidence>
<name>A0A9D1F785_9FIRM</name>
<sequence length="295" mass="32655">MIHENIKQFRKAKGMTQEELAVKLHVVRQTVSKWEKGLSVPDADVVIQLADLLGVSVHQLLGTSADTDTSAQLSEELARLNEQLARKNQREKRLQQANQKRGWILFSSFLAMLVALTVQNEVVSILLVGACILAAVVVLYRNLALLTSITTEDMKLGVLRTTTLFNVGVLMVGILFAVLTASGLVTVSKDGEKLLAMLLISCVMLFAGIVSPKLSYNRHTGLRLPWTVQDEDTWNLAHRVIGYISLPVVLLYIACTFTVEDFELVTLAAMVVWIGVPGVISYVFYRKKLYGKLGK</sequence>
<dbReference type="InterPro" id="IPR001387">
    <property type="entry name" value="Cro/C1-type_HTH"/>
</dbReference>
<dbReference type="CDD" id="cd00093">
    <property type="entry name" value="HTH_XRE"/>
    <property type="match status" value="1"/>
</dbReference>
<dbReference type="InterPro" id="IPR025962">
    <property type="entry name" value="SdpI/YhfL"/>
</dbReference>
<dbReference type="Pfam" id="PF13630">
    <property type="entry name" value="SdpI"/>
    <property type="match status" value="1"/>
</dbReference>
<dbReference type="PANTHER" id="PTHR46558">
    <property type="entry name" value="TRACRIPTIONAL REGULATORY PROTEIN-RELATED-RELATED"/>
    <property type="match status" value="1"/>
</dbReference>